<dbReference type="EMBL" id="FOHQ01000001">
    <property type="protein sequence ID" value="SES63189.1"/>
    <property type="molecule type" value="Genomic_DNA"/>
</dbReference>
<accession>A0A1H9Y3F4</accession>
<dbReference type="AlphaFoldDB" id="A0A1H9Y3F4"/>
<keyword evidence="2" id="KW-1185">Reference proteome</keyword>
<dbReference type="OrthoDB" id="141662at2157"/>
<proteinExistence type="predicted"/>
<sequence>MTTRARWICLNCGKTVYYPSVDEETRNVICTHCRKPELVEVPAEQLAAMGLA</sequence>
<dbReference type="Gene3D" id="2.20.28.30">
    <property type="entry name" value="RNA polymerase ii, chain L"/>
    <property type="match status" value="1"/>
</dbReference>
<gene>
    <name evidence="1" type="ORF">SAMN04488587_0193</name>
</gene>
<dbReference type="STRING" id="1353158.SAMN04488587_0193"/>
<evidence type="ECO:0000313" key="1">
    <source>
        <dbReference type="EMBL" id="SES63189.1"/>
    </source>
</evidence>
<reference evidence="2" key="1">
    <citation type="submission" date="2016-10" db="EMBL/GenBank/DDBJ databases">
        <authorList>
            <person name="Varghese N."/>
            <person name="Submissions S."/>
        </authorList>
    </citation>
    <scope>NUCLEOTIDE SEQUENCE [LARGE SCALE GENOMIC DNA]</scope>
    <source>
        <strain evidence="2">SLH 33</strain>
    </source>
</reference>
<dbReference type="Proteomes" id="UP000243338">
    <property type="component" value="Unassembled WGS sequence"/>
</dbReference>
<evidence type="ECO:0008006" key="3">
    <source>
        <dbReference type="Google" id="ProtNLM"/>
    </source>
</evidence>
<name>A0A1H9Y3F4_9EURY</name>
<protein>
    <recommendedName>
        <fullName evidence="3">DNA-directed RNA polymerase subunit P</fullName>
    </recommendedName>
</protein>
<evidence type="ECO:0000313" key="2">
    <source>
        <dbReference type="Proteomes" id="UP000243338"/>
    </source>
</evidence>
<dbReference type="RefSeq" id="WP_167879295.1">
    <property type="nucleotide sequence ID" value="NZ_CAAGSJ010000004.1"/>
</dbReference>
<organism evidence="1 2">
    <name type="scientific">Methanococcoides vulcani</name>
    <dbReference type="NCBI Taxonomy" id="1353158"/>
    <lineage>
        <taxon>Archaea</taxon>
        <taxon>Methanobacteriati</taxon>
        <taxon>Methanobacteriota</taxon>
        <taxon>Stenosarchaea group</taxon>
        <taxon>Methanomicrobia</taxon>
        <taxon>Methanosarcinales</taxon>
        <taxon>Methanosarcinaceae</taxon>
        <taxon>Methanococcoides</taxon>
    </lineage>
</organism>